<dbReference type="AlphaFoldDB" id="A0A087TIG1"/>
<evidence type="ECO:0000313" key="3">
    <source>
        <dbReference type="Proteomes" id="UP000054359"/>
    </source>
</evidence>
<gene>
    <name evidence="2" type="ORF">X975_10446</name>
</gene>
<feature type="compositionally biased region" description="Basic and acidic residues" evidence="1">
    <location>
        <begin position="131"/>
        <end position="157"/>
    </location>
</feature>
<feature type="region of interest" description="Disordered" evidence="1">
    <location>
        <begin position="117"/>
        <end position="157"/>
    </location>
</feature>
<dbReference type="EMBL" id="KK115354">
    <property type="protein sequence ID" value="KFM64900.1"/>
    <property type="molecule type" value="Genomic_DNA"/>
</dbReference>
<protein>
    <submittedName>
        <fullName evidence="2">Uncharacterized protein</fullName>
    </submittedName>
</protein>
<name>A0A087TIG1_STEMI</name>
<sequence length="157" mass="17865">MEIEVVNVCDKDSKYDAVSDSDESNENIPSLKERILLLQGESKRKTFSKCLVSRVHSISDSEDSEVEPESVKWIPEDCKATKLTICAEGKDINNKSDEEWGMGKFVNEPVVLPVSKSNQGLSKIAKRRKIAEKQSPDSKNIEKEARIRLREEKRKEK</sequence>
<evidence type="ECO:0000313" key="2">
    <source>
        <dbReference type="EMBL" id="KFM64900.1"/>
    </source>
</evidence>
<dbReference type="Proteomes" id="UP000054359">
    <property type="component" value="Unassembled WGS sequence"/>
</dbReference>
<accession>A0A087TIG1</accession>
<organism evidence="2 3">
    <name type="scientific">Stegodyphus mimosarum</name>
    <name type="common">African social velvet spider</name>
    <dbReference type="NCBI Taxonomy" id="407821"/>
    <lineage>
        <taxon>Eukaryota</taxon>
        <taxon>Metazoa</taxon>
        <taxon>Ecdysozoa</taxon>
        <taxon>Arthropoda</taxon>
        <taxon>Chelicerata</taxon>
        <taxon>Arachnida</taxon>
        <taxon>Araneae</taxon>
        <taxon>Araneomorphae</taxon>
        <taxon>Entelegynae</taxon>
        <taxon>Eresoidea</taxon>
        <taxon>Eresidae</taxon>
        <taxon>Stegodyphus</taxon>
    </lineage>
</organism>
<feature type="non-terminal residue" evidence="2">
    <location>
        <position position="157"/>
    </location>
</feature>
<reference evidence="2 3" key="1">
    <citation type="submission" date="2013-11" db="EMBL/GenBank/DDBJ databases">
        <title>Genome sequencing of Stegodyphus mimosarum.</title>
        <authorList>
            <person name="Bechsgaard J."/>
        </authorList>
    </citation>
    <scope>NUCLEOTIDE SEQUENCE [LARGE SCALE GENOMIC DNA]</scope>
</reference>
<proteinExistence type="predicted"/>
<keyword evidence="3" id="KW-1185">Reference proteome</keyword>
<evidence type="ECO:0000256" key="1">
    <source>
        <dbReference type="SAM" id="MobiDB-lite"/>
    </source>
</evidence>